<evidence type="ECO:0000313" key="2">
    <source>
        <dbReference type="Proteomes" id="UP000198688"/>
    </source>
</evidence>
<dbReference type="AlphaFoldDB" id="A0A1H2DBC0"/>
<dbReference type="OrthoDB" id="4559942at2"/>
<name>A0A1H2DBC0_9ACTN</name>
<reference evidence="1 2" key="1">
    <citation type="submission" date="2016-10" db="EMBL/GenBank/DDBJ databases">
        <authorList>
            <person name="de Groot N.N."/>
        </authorList>
    </citation>
    <scope>NUCLEOTIDE SEQUENCE [LARGE SCALE GENOMIC DNA]</scope>
    <source>
        <strain evidence="1 2">DSM 43941</strain>
    </source>
</reference>
<dbReference type="RefSeq" id="WP_157752030.1">
    <property type="nucleotide sequence ID" value="NZ_BOMJ01000002.1"/>
</dbReference>
<dbReference type="EMBL" id="LT629758">
    <property type="protein sequence ID" value="SDT79887.1"/>
    <property type="molecule type" value="Genomic_DNA"/>
</dbReference>
<protein>
    <submittedName>
        <fullName evidence="1">Uncharacterized protein</fullName>
    </submittedName>
</protein>
<proteinExistence type="predicted"/>
<gene>
    <name evidence="1" type="ORF">SAMN04489716_8972</name>
</gene>
<dbReference type="Proteomes" id="UP000198688">
    <property type="component" value="Chromosome I"/>
</dbReference>
<dbReference type="STRING" id="113562.SAMN04489716_8972"/>
<sequence length="164" mass="17656">MPMSRKLFSWRPSAALLVGLAGLGLVMSAAGPSVLNSAGSFVPVSQATDQVAPKDHQAVAVSVVRTRGRNNISTFQVAGSGNSYSSEVLRLASSPAFRTLGPRYAPVSKSGRYRYEVTVRYRNGKQKQVVTYSKTPGTPQVLLDLIKRTETVPMPVFPPGFPFN</sequence>
<organism evidence="1 2">
    <name type="scientific">Actinoplanes derwentensis</name>
    <dbReference type="NCBI Taxonomy" id="113562"/>
    <lineage>
        <taxon>Bacteria</taxon>
        <taxon>Bacillati</taxon>
        <taxon>Actinomycetota</taxon>
        <taxon>Actinomycetes</taxon>
        <taxon>Micromonosporales</taxon>
        <taxon>Micromonosporaceae</taxon>
        <taxon>Actinoplanes</taxon>
    </lineage>
</organism>
<keyword evidence="2" id="KW-1185">Reference proteome</keyword>
<evidence type="ECO:0000313" key="1">
    <source>
        <dbReference type="EMBL" id="SDT79887.1"/>
    </source>
</evidence>
<accession>A0A1H2DBC0</accession>